<evidence type="ECO:0000256" key="1">
    <source>
        <dbReference type="SAM" id="MobiDB-lite"/>
    </source>
</evidence>
<dbReference type="EMBL" id="JABFDY010000003">
    <property type="protein sequence ID" value="KAF7709960.1"/>
    <property type="molecule type" value="Genomic_DNA"/>
</dbReference>
<feature type="compositionally biased region" description="Basic and acidic residues" evidence="1">
    <location>
        <begin position="292"/>
        <end position="304"/>
    </location>
</feature>
<dbReference type="AlphaFoldDB" id="A0A8T0BX70"/>
<dbReference type="InterPro" id="IPR048751">
    <property type="entry name" value="CCDC138_CC"/>
</dbReference>
<feature type="region of interest" description="Disordered" evidence="1">
    <location>
        <begin position="278"/>
        <end position="317"/>
    </location>
</feature>
<feature type="domain" description="Coiled-coil" evidence="2">
    <location>
        <begin position="330"/>
        <end position="593"/>
    </location>
</feature>
<name>A0A8T0BX70_SILME</name>
<dbReference type="Pfam" id="PF21037">
    <property type="entry name" value="CCDC138_cc"/>
    <property type="match status" value="1"/>
</dbReference>
<evidence type="ECO:0000259" key="3">
    <source>
        <dbReference type="Pfam" id="PF21037"/>
    </source>
</evidence>
<dbReference type="PANTHER" id="PTHR34523">
    <property type="entry name" value="COILED-COIL DOMAIN-CONTAINING PROTEIN 138"/>
    <property type="match status" value="1"/>
</dbReference>
<feature type="domain" description="Coiled-coil-domain-containing protein 138 coiled-coil" evidence="3">
    <location>
        <begin position="235"/>
        <end position="292"/>
    </location>
</feature>
<evidence type="ECO:0000313" key="5">
    <source>
        <dbReference type="Proteomes" id="UP000606274"/>
    </source>
</evidence>
<keyword evidence="5" id="KW-1185">Reference proteome</keyword>
<reference evidence="4" key="1">
    <citation type="submission" date="2020-08" db="EMBL/GenBank/DDBJ databases">
        <title>Chromosome-level assembly of Southern catfish (Silurus meridionalis) provides insights into visual adaptation to the nocturnal and benthic lifestyles.</title>
        <authorList>
            <person name="Zhang Y."/>
            <person name="Wang D."/>
            <person name="Peng Z."/>
        </authorList>
    </citation>
    <scope>NUCLEOTIDE SEQUENCE</scope>
    <source>
        <strain evidence="4">SWU-2019-XX</strain>
        <tissue evidence="4">Muscle</tissue>
    </source>
</reference>
<protein>
    <recommendedName>
        <fullName evidence="6">Coiled-coil domain-containing protein 138</fullName>
    </recommendedName>
</protein>
<evidence type="ECO:0000313" key="4">
    <source>
        <dbReference type="EMBL" id="KAF7709960.1"/>
    </source>
</evidence>
<comment type="caution">
    <text evidence="4">The sequence shown here is derived from an EMBL/GenBank/DDBJ whole genome shotgun (WGS) entry which is preliminary data.</text>
</comment>
<sequence>MNTETVSRDLNRKAEMLQRKYLERRMRVSAPEEARVSEDCGRNMEKSAEISQAVVRTLSDGEEVKTSQQEMKKYSQALQELFHAVSDPPERLIRDESVLSSEDVLTDLTDALRRTEVLCTETDMTLPSNLVYPSSSFETEPVRFSRWTGPRSPAHIEQVHQEMIQIYEKLQVRAASLCEREHELQWREKLLLKQQSTITRLMSVEEDVLDRINVLQQRHQQEVESLRAALREKNKENKRMKSSLDSMKELNISLKKQLSELSEQNGRLEIQSQRTQARLENLQRKQEHSHRGRENIMPKPRDPKPSTQDKALSVNKSSSSSSALKLLHCVMEWMVDGPYFPSQDLKTQSEVESYGVPPTSLQERCAKVLPVVLEQFQQAETFLHLPLLRFIYCSLTQLENSSQHLLLTSTLRRLGEEVNRKSPPLFRSSCPHTRFLSSIIILKTLSQADVLAQALCVLHGIVGEDEGRGLFLKYKALTTILAVLRTGSPGLLAAALEILLQMSAESPHLSAFLEVCSTDQFFCCAAVLLRNPRLDLTIAEKLSVLLQKLSFIRKNRRLFEASSLHLLLQETLRLSDASRAFLNINLSSALFNLGVASRSGHAHNLV</sequence>
<dbReference type="OrthoDB" id="2161164at2759"/>
<dbReference type="InterPro" id="IPR038798">
    <property type="entry name" value="CCDC138"/>
</dbReference>
<gene>
    <name evidence="4" type="ORF">HF521_016810</name>
</gene>
<proteinExistence type="predicted"/>
<dbReference type="InterPro" id="IPR048750">
    <property type="entry name" value="CCDC138_C"/>
</dbReference>
<evidence type="ECO:0008006" key="6">
    <source>
        <dbReference type="Google" id="ProtNLM"/>
    </source>
</evidence>
<accession>A0A8T0BX70</accession>
<organism evidence="4 5">
    <name type="scientific">Silurus meridionalis</name>
    <name type="common">Southern catfish</name>
    <name type="synonym">Silurus soldatovi meridionalis</name>
    <dbReference type="NCBI Taxonomy" id="175797"/>
    <lineage>
        <taxon>Eukaryota</taxon>
        <taxon>Metazoa</taxon>
        <taxon>Chordata</taxon>
        <taxon>Craniata</taxon>
        <taxon>Vertebrata</taxon>
        <taxon>Euteleostomi</taxon>
        <taxon>Actinopterygii</taxon>
        <taxon>Neopterygii</taxon>
        <taxon>Teleostei</taxon>
        <taxon>Ostariophysi</taxon>
        <taxon>Siluriformes</taxon>
        <taxon>Siluridae</taxon>
        <taxon>Silurus</taxon>
    </lineage>
</organism>
<dbReference type="PANTHER" id="PTHR34523:SF1">
    <property type="entry name" value="COILED-COIL DOMAIN-CONTAINING PROTEIN 138"/>
    <property type="match status" value="1"/>
</dbReference>
<evidence type="ECO:0000259" key="2">
    <source>
        <dbReference type="Pfam" id="PF21035"/>
    </source>
</evidence>
<dbReference type="Proteomes" id="UP000606274">
    <property type="component" value="Unassembled WGS sequence"/>
</dbReference>
<dbReference type="Pfam" id="PF21035">
    <property type="entry name" value="CCDC138_C"/>
    <property type="match status" value="1"/>
</dbReference>